<accession>A0A1B0CSD3</accession>
<sequence length="244" mass="27532">MPPRNNENAKKAPAMETPKTNTGQDETPKFHGAAPAVEDIGTDFTFKHQIVWKNAIAYLGFHIVGLVGLLMVLSFRVNPLTTLYTIMVLLIGGVGLTMGAHSLAHIYGTRPYDKSILPVQSQFVSIVGIGEGWHNYHHAFPWDYRTSEYGTPYNFTAKVIDYCAKKGWVYDLKAPTEESIKNRVKKTGDNSHEKYGDPTKYSGVETWNNVWITPGNPTYTSKIKPQPIKITREYVLYDTDKKFE</sequence>
<proteinExistence type="inferred from homology"/>
<keyword evidence="4 12" id="KW-0812">Transmembrane</keyword>
<feature type="region of interest" description="Disordered" evidence="11">
    <location>
        <begin position="1"/>
        <end position="29"/>
    </location>
</feature>
<evidence type="ECO:0000256" key="12">
    <source>
        <dbReference type="SAM" id="Phobius"/>
    </source>
</evidence>
<dbReference type="GO" id="GO:0005789">
    <property type="term" value="C:endoplasmic reticulum membrane"/>
    <property type="evidence" value="ECO:0007669"/>
    <property type="project" value="TreeGrafter"/>
</dbReference>
<dbReference type="VEuPathDB" id="VectorBase:LLONM1_010990"/>
<evidence type="ECO:0000256" key="10">
    <source>
        <dbReference type="ARBA" id="ARBA00023160"/>
    </source>
</evidence>
<dbReference type="GO" id="GO:0006636">
    <property type="term" value="P:unsaturated fatty acid biosynthetic process"/>
    <property type="evidence" value="ECO:0007669"/>
    <property type="project" value="TreeGrafter"/>
</dbReference>
<dbReference type="GO" id="GO:0005506">
    <property type="term" value="F:iron ion binding"/>
    <property type="evidence" value="ECO:0007669"/>
    <property type="project" value="TreeGrafter"/>
</dbReference>
<keyword evidence="9 12" id="KW-0472">Membrane</keyword>
<keyword evidence="5" id="KW-0276">Fatty acid metabolism</keyword>
<evidence type="ECO:0000313" key="13">
    <source>
        <dbReference type="EnsemblMetazoa" id="LLOJ007782-PA"/>
    </source>
</evidence>
<feature type="transmembrane region" description="Helical" evidence="12">
    <location>
        <begin position="83"/>
        <end position="104"/>
    </location>
</feature>
<comment type="subcellular location">
    <subcellularLocation>
        <location evidence="1">Membrane</location>
        <topology evidence="1">Multi-pass membrane protein</topology>
    </subcellularLocation>
</comment>
<dbReference type="EMBL" id="AJWK01025912">
    <property type="status" value="NOT_ANNOTATED_CDS"/>
    <property type="molecule type" value="Genomic_DNA"/>
</dbReference>
<dbReference type="Proteomes" id="UP000092461">
    <property type="component" value="Unassembled WGS sequence"/>
</dbReference>
<evidence type="ECO:0000256" key="11">
    <source>
        <dbReference type="SAM" id="MobiDB-lite"/>
    </source>
</evidence>
<evidence type="ECO:0000256" key="8">
    <source>
        <dbReference type="ARBA" id="ARBA00023098"/>
    </source>
</evidence>
<keyword evidence="7" id="KW-0560">Oxidoreductase</keyword>
<evidence type="ECO:0000256" key="6">
    <source>
        <dbReference type="ARBA" id="ARBA00022989"/>
    </source>
</evidence>
<organism evidence="13 14">
    <name type="scientific">Lutzomyia longipalpis</name>
    <name type="common">Sand fly</name>
    <dbReference type="NCBI Taxonomy" id="7200"/>
    <lineage>
        <taxon>Eukaryota</taxon>
        <taxon>Metazoa</taxon>
        <taxon>Ecdysozoa</taxon>
        <taxon>Arthropoda</taxon>
        <taxon>Hexapoda</taxon>
        <taxon>Insecta</taxon>
        <taxon>Pterygota</taxon>
        <taxon>Neoptera</taxon>
        <taxon>Endopterygota</taxon>
        <taxon>Diptera</taxon>
        <taxon>Nematocera</taxon>
        <taxon>Psychodoidea</taxon>
        <taxon>Psychodidae</taxon>
        <taxon>Lutzomyia</taxon>
        <taxon>Lutzomyia</taxon>
    </lineage>
</organism>
<comment type="similarity">
    <text evidence="2">Belongs to the fatty acid desaturase type 1 family.</text>
</comment>
<keyword evidence="14" id="KW-1185">Reference proteome</keyword>
<evidence type="ECO:0000256" key="4">
    <source>
        <dbReference type="ARBA" id="ARBA00022692"/>
    </source>
</evidence>
<dbReference type="PANTHER" id="PTHR11351">
    <property type="entry name" value="ACYL-COA DESATURASE"/>
    <property type="match status" value="1"/>
</dbReference>
<keyword evidence="10" id="KW-0275">Fatty acid biosynthesis</keyword>
<dbReference type="InterPro" id="IPR015876">
    <property type="entry name" value="Acyl-CoA_DS"/>
</dbReference>
<keyword evidence="8" id="KW-0443">Lipid metabolism</keyword>
<evidence type="ECO:0000256" key="9">
    <source>
        <dbReference type="ARBA" id="ARBA00023136"/>
    </source>
</evidence>
<dbReference type="AlphaFoldDB" id="A0A1B0CSD3"/>
<reference evidence="13" key="1">
    <citation type="submission" date="2020-05" db="UniProtKB">
        <authorList>
            <consortium name="EnsemblMetazoa"/>
        </authorList>
    </citation>
    <scope>IDENTIFICATION</scope>
    <source>
        <strain evidence="13">Jacobina</strain>
    </source>
</reference>
<evidence type="ECO:0000256" key="5">
    <source>
        <dbReference type="ARBA" id="ARBA00022832"/>
    </source>
</evidence>
<evidence type="ECO:0000256" key="3">
    <source>
        <dbReference type="ARBA" id="ARBA00022516"/>
    </source>
</evidence>
<dbReference type="EnsemblMetazoa" id="LLOJ007782-RA">
    <property type="protein sequence ID" value="LLOJ007782-PA"/>
    <property type="gene ID" value="LLOJ007782"/>
</dbReference>
<name>A0A1B0CSD3_LUTLO</name>
<evidence type="ECO:0000256" key="2">
    <source>
        <dbReference type="ARBA" id="ARBA00009295"/>
    </source>
</evidence>
<dbReference type="PANTHER" id="PTHR11351:SF92">
    <property type="entry name" value="ACYL-COA DESATURASE 2-LIKE PROTEIN"/>
    <property type="match status" value="1"/>
</dbReference>
<evidence type="ECO:0008006" key="15">
    <source>
        <dbReference type="Google" id="ProtNLM"/>
    </source>
</evidence>
<evidence type="ECO:0000256" key="7">
    <source>
        <dbReference type="ARBA" id="ARBA00023002"/>
    </source>
</evidence>
<protein>
    <recommendedName>
        <fullName evidence="15">Fatty acid desaturase domain-containing protein</fullName>
    </recommendedName>
</protein>
<dbReference type="GO" id="GO:0004768">
    <property type="term" value="F:stearoyl-CoA 9-desaturase activity"/>
    <property type="evidence" value="ECO:0007669"/>
    <property type="project" value="TreeGrafter"/>
</dbReference>
<dbReference type="VEuPathDB" id="VectorBase:LLOJ007782"/>
<feature type="transmembrane region" description="Helical" evidence="12">
    <location>
        <begin position="55"/>
        <end position="77"/>
    </location>
</feature>
<keyword evidence="6 12" id="KW-1133">Transmembrane helix</keyword>
<evidence type="ECO:0000313" key="14">
    <source>
        <dbReference type="Proteomes" id="UP000092461"/>
    </source>
</evidence>
<keyword evidence="3" id="KW-0444">Lipid biosynthesis</keyword>
<evidence type="ECO:0000256" key="1">
    <source>
        <dbReference type="ARBA" id="ARBA00004141"/>
    </source>
</evidence>